<dbReference type="GO" id="GO:0031991">
    <property type="term" value="P:regulation of actomyosin contractile ring contraction"/>
    <property type="evidence" value="ECO:0007669"/>
    <property type="project" value="TreeGrafter"/>
</dbReference>
<dbReference type="EMBL" id="BSYA01000348">
    <property type="protein sequence ID" value="GMG38801.1"/>
    <property type="molecule type" value="Genomic_DNA"/>
</dbReference>
<feature type="compositionally biased region" description="Polar residues" evidence="2">
    <location>
        <begin position="1170"/>
        <end position="1205"/>
    </location>
</feature>
<feature type="compositionally biased region" description="Acidic residues" evidence="2">
    <location>
        <begin position="185"/>
        <end position="196"/>
    </location>
</feature>
<dbReference type="InterPro" id="IPR021895">
    <property type="entry name" value="Bud3_N"/>
</dbReference>
<dbReference type="InterPro" id="IPR035899">
    <property type="entry name" value="DBL_dom_sf"/>
</dbReference>
<dbReference type="PROSITE" id="PS50010">
    <property type="entry name" value="DH_2"/>
    <property type="match status" value="1"/>
</dbReference>
<name>A0AAN4Z084_ASPOZ</name>
<feature type="domain" description="DH" evidence="3">
    <location>
        <begin position="246"/>
        <end position="464"/>
    </location>
</feature>
<dbReference type="GO" id="GO:0005085">
    <property type="term" value="F:guanyl-nucleotide exchange factor activity"/>
    <property type="evidence" value="ECO:0007669"/>
    <property type="project" value="InterPro"/>
</dbReference>
<feature type="compositionally biased region" description="Basic and acidic residues" evidence="2">
    <location>
        <begin position="1327"/>
        <end position="1336"/>
    </location>
</feature>
<feature type="region of interest" description="Disordered" evidence="2">
    <location>
        <begin position="1040"/>
        <end position="1298"/>
    </location>
</feature>
<feature type="compositionally biased region" description="Low complexity" evidence="2">
    <location>
        <begin position="1206"/>
        <end position="1224"/>
    </location>
</feature>
<feature type="region of interest" description="Disordered" evidence="2">
    <location>
        <begin position="1320"/>
        <end position="1340"/>
    </location>
</feature>
<dbReference type="InterPro" id="IPR000219">
    <property type="entry name" value="DH_dom"/>
</dbReference>
<dbReference type="Gene3D" id="1.20.900.10">
    <property type="entry name" value="Dbl homology (DH) domain"/>
    <property type="match status" value="1"/>
</dbReference>
<protein>
    <submittedName>
        <fullName evidence="4">Unnamed protein product</fullName>
    </submittedName>
</protein>
<evidence type="ECO:0000256" key="1">
    <source>
        <dbReference type="SAM" id="Coils"/>
    </source>
</evidence>
<dbReference type="Pfam" id="PF25351">
    <property type="entry name" value="PH_BUD3_C"/>
    <property type="match status" value="1"/>
</dbReference>
<feature type="region of interest" description="Disordered" evidence="2">
    <location>
        <begin position="746"/>
        <end position="801"/>
    </location>
</feature>
<keyword evidence="1" id="KW-0175">Coiled coil</keyword>
<feature type="region of interest" description="Disordered" evidence="2">
    <location>
        <begin position="171"/>
        <end position="196"/>
    </location>
</feature>
<gene>
    <name evidence="4" type="ORF">Aory04_001340800</name>
</gene>
<feature type="compositionally biased region" description="Polar residues" evidence="2">
    <location>
        <begin position="1051"/>
        <end position="1065"/>
    </location>
</feature>
<dbReference type="SMART" id="SM00325">
    <property type="entry name" value="RhoGEF"/>
    <property type="match status" value="1"/>
</dbReference>
<accession>A0AAN4Z084</accession>
<dbReference type="InterPro" id="IPR057454">
    <property type="entry name" value="Bud3_C"/>
</dbReference>
<dbReference type="GO" id="GO:0005737">
    <property type="term" value="C:cytoplasm"/>
    <property type="evidence" value="ECO:0007669"/>
    <property type="project" value="TreeGrafter"/>
</dbReference>
<feature type="compositionally biased region" description="Basic and acidic residues" evidence="2">
    <location>
        <begin position="792"/>
        <end position="801"/>
    </location>
</feature>
<feature type="compositionally biased region" description="Polar residues" evidence="2">
    <location>
        <begin position="1152"/>
        <end position="1161"/>
    </location>
</feature>
<proteinExistence type="predicted"/>
<dbReference type="SUPFAM" id="SSF48065">
    <property type="entry name" value="DBL homology domain (DH-domain)"/>
    <property type="match status" value="1"/>
</dbReference>
<comment type="caution">
    <text evidence="4">The sequence shown here is derived from an EMBL/GenBank/DDBJ whole genome shotgun (WGS) entry which is preliminary data.</text>
</comment>
<evidence type="ECO:0000259" key="3">
    <source>
        <dbReference type="PROSITE" id="PS50010"/>
    </source>
</evidence>
<feature type="compositionally biased region" description="Polar residues" evidence="2">
    <location>
        <begin position="778"/>
        <end position="787"/>
    </location>
</feature>
<sequence length="1469" mass="161335">MATVTNAPSDLPLEQLTLYQASDPYLSSIFVFYGPVATANATVSSSRIQAHILTPAGFQSYPRITISPAAPLYAAVNHLPREKQGDEVCRGLAVSMLKYFAELSEPAKECLQAIARAGKAGGNIPKMFDEMHAADLANRMVKVEHKTDILRDIRGAFQERKVPWVDIDVMLPPGTIQPPSRPDNDGLDDDNADFEDTPDLQYGQYTSLIRGLGAPMFLPTSRLKRAPSQPTNVSKSKVFTKSQKQDFRLKMCEFVDTEERYVNKLYTLVRHVAEEYRLKAQGRGPSSTSPDEAALATLFPPCLNEILDVNMGFLEVIRQVLEDTEKEAIEDITVDTELLSSVSQRHSSKEEGDAVGAVAFAHALIEWFPRFSDPYADYMRAHTGFTQTLNSFMRDKQSSFSRRVHDTGEQLLRSLLMEPVQRLPRYSLLIDTMTSSLPLIHPAVRPFLKARDIIKDICSLDDPSSTNHDQSFRRLKELVDGWPSTILPTGRLITAVDFYELSPPYQLDNPGSDPTAGIMLIYKNCLVLLSKIPGSKTTARGLLAELDNAASAANGPGGSLPSTDIRVVQVYDLHTVRCMQSTCGRILFLSPTSVKSRPNQNTTVDLLALEPASMYEGRASRVIEEIVKAKIEGRFSESERESGKWSLRSPTGTVGNIGILACVFEEEPSAAVNRTGLSKVRVEFDIPKPLRSKLLNSPDLEVIVSVSLSSEDQYRVDIDSVVGIASSDIVTVDSFVPVLSKRRNLLGGNQSREGTPSVKAPNSATLLGEFPKMPPPRSSVSRSNTLPSVFPGKEEKKEDPVPKISVVGTTSSKGSESPFSVLEQSFAAYVLSLQSRSGNIVGRTLRGRDNVDRAAVNELYNVLLEDPGQIQAAAEVPVDTLFVAFETFMANAWQEQMGPVLESSTLKSLQSQFDTMYPREFEENFRKFIADMSPQNRRALASLVRLLAELLDASGNDGDRGALTAAFAEILTAEGDPMQHISLLDRLVDDFDNLFDEFVPGGASLEGILNCDQSKPVSQTMGSINSNASSFRKRFGFSLHRENQRSEGESKVSSILRTLSKSKGTGDSEPGTPRGSLLRSKSIDIDTSLGHLLRPGSRDRPGASTSQEYLRRPGSSQEETASLSSIREMPTNGVVKVRRKRRSSLSDLRPGTASTDTSAVSPEQEERPTTAGSSSDVVTPTKQTRPQISHGSGSTQRSTSPTKSGSPTRMTSPSRRSPTRPATPSRKENIDPKLSQVERGTSLRKKGDASVSPTQDSKRRSRATSVPSSRAPGLKERSLPVNGASVQKPQKLRMQSPQKLGLKDELFLIGEELRSLKIAPPQQTRHARQDSEHLDEPFSPTNNAALVSRVRHLEMRFDTLSSEFNSRTSAIEKDLESSLVVSEKRAKKLDELYREASAENEALYDRFNSELSKVAKDVRAGDAEDALKSQLSSALEEIGRLKKENFRLKREVGGLRAQQAAVALLKASE</sequence>
<dbReference type="Pfam" id="PF12015">
    <property type="entry name" value="Bud3_N"/>
    <property type="match status" value="1"/>
</dbReference>
<feature type="compositionally biased region" description="Polar residues" evidence="2">
    <location>
        <begin position="747"/>
        <end position="765"/>
    </location>
</feature>
<feature type="compositionally biased region" description="Polar residues" evidence="2">
    <location>
        <begin position="1284"/>
        <end position="1298"/>
    </location>
</feature>
<evidence type="ECO:0000313" key="5">
    <source>
        <dbReference type="Proteomes" id="UP001165205"/>
    </source>
</evidence>
<dbReference type="Pfam" id="PF00621">
    <property type="entry name" value="RhoGEF"/>
    <property type="match status" value="1"/>
</dbReference>
<dbReference type="PANTHER" id="PTHR22834">
    <property type="entry name" value="NUCLEAR FUSION PROTEIN FUS2"/>
    <property type="match status" value="1"/>
</dbReference>
<dbReference type="GO" id="GO:0032955">
    <property type="term" value="P:regulation of division septum assembly"/>
    <property type="evidence" value="ECO:0007669"/>
    <property type="project" value="TreeGrafter"/>
</dbReference>
<dbReference type="PANTHER" id="PTHR22834:SF21">
    <property type="entry name" value="GUANYL NUCLEOTIDE EXCHANGE FACTOR, PUTATIVE (AFU_ORTHOLOGUE AFUA_5G11890)-RELATED"/>
    <property type="match status" value="1"/>
</dbReference>
<dbReference type="Proteomes" id="UP001165205">
    <property type="component" value="Unassembled WGS sequence"/>
</dbReference>
<organism evidence="4 5">
    <name type="scientific">Aspergillus oryzae</name>
    <name type="common">Yellow koji mold</name>
    <dbReference type="NCBI Taxonomy" id="5062"/>
    <lineage>
        <taxon>Eukaryota</taxon>
        <taxon>Fungi</taxon>
        <taxon>Dikarya</taxon>
        <taxon>Ascomycota</taxon>
        <taxon>Pezizomycotina</taxon>
        <taxon>Eurotiomycetes</taxon>
        <taxon>Eurotiomycetidae</taxon>
        <taxon>Eurotiales</taxon>
        <taxon>Aspergillaceae</taxon>
        <taxon>Aspergillus</taxon>
        <taxon>Aspergillus subgen. Circumdati</taxon>
    </lineage>
</organism>
<feature type="coiled-coil region" evidence="1">
    <location>
        <begin position="1379"/>
        <end position="1451"/>
    </location>
</feature>
<feature type="compositionally biased region" description="Polar residues" evidence="2">
    <location>
        <begin position="1103"/>
        <end position="1125"/>
    </location>
</feature>
<reference evidence="4" key="1">
    <citation type="submission" date="2023-04" db="EMBL/GenBank/DDBJ databases">
        <title>Aspergillus oryzae NBRC 4228.</title>
        <authorList>
            <person name="Ichikawa N."/>
            <person name="Sato H."/>
            <person name="Tonouchi N."/>
        </authorList>
    </citation>
    <scope>NUCLEOTIDE SEQUENCE</scope>
    <source>
        <strain evidence="4">NBRC 4228</strain>
    </source>
</reference>
<feature type="compositionally biased region" description="Basic and acidic residues" evidence="2">
    <location>
        <begin position="1040"/>
        <end position="1050"/>
    </location>
</feature>
<evidence type="ECO:0000313" key="4">
    <source>
        <dbReference type="EMBL" id="GMG38801.1"/>
    </source>
</evidence>
<dbReference type="InterPro" id="IPR051492">
    <property type="entry name" value="Dynamin-Rho_GEF"/>
</dbReference>
<evidence type="ECO:0000256" key="2">
    <source>
        <dbReference type="SAM" id="MobiDB-lite"/>
    </source>
</evidence>